<dbReference type="InterPro" id="IPR011335">
    <property type="entry name" value="Restrct_endonuc-II-like"/>
</dbReference>
<dbReference type="NCBIfam" id="TIGR00252">
    <property type="entry name" value="YraN family protein"/>
    <property type="match status" value="1"/>
</dbReference>
<dbReference type="Pfam" id="PF02021">
    <property type="entry name" value="UPF0102"/>
    <property type="match status" value="1"/>
</dbReference>
<dbReference type="Proteomes" id="UP001652409">
    <property type="component" value="Unassembled WGS sequence"/>
</dbReference>
<proteinExistence type="inferred from homology"/>
<gene>
    <name evidence="3" type="ORF">OCV61_02310</name>
</gene>
<keyword evidence="4" id="KW-1185">Reference proteome</keyword>
<dbReference type="PANTHER" id="PTHR34039">
    <property type="entry name" value="UPF0102 PROTEIN YRAN"/>
    <property type="match status" value="1"/>
</dbReference>
<dbReference type="SUPFAM" id="SSF52980">
    <property type="entry name" value="Restriction endonuclease-like"/>
    <property type="match status" value="1"/>
</dbReference>
<dbReference type="EMBL" id="JAOQJL010000003">
    <property type="protein sequence ID" value="MCU6764243.1"/>
    <property type="molecule type" value="Genomic_DNA"/>
</dbReference>
<comment type="similarity">
    <text evidence="1 2">Belongs to the UPF0102 family.</text>
</comment>
<dbReference type="RefSeq" id="WP_158420460.1">
    <property type="nucleotide sequence ID" value="NZ_JAOQJL010000003.1"/>
</dbReference>
<dbReference type="InterPro" id="IPR011856">
    <property type="entry name" value="tRNA_endonuc-like_dom_sf"/>
</dbReference>
<dbReference type="Gene3D" id="3.40.1350.10">
    <property type="match status" value="1"/>
</dbReference>
<protein>
    <recommendedName>
        <fullName evidence="2">UPF0102 protein OCV61_02310</fullName>
    </recommendedName>
</protein>
<name>A0ABT2TPV3_9FIRM</name>
<evidence type="ECO:0000256" key="2">
    <source>
        <dbReference type="HAMAP-Rule" id="MF_00048"/>
    </source>
</evidence>
<dbReference type="PANTHER" id="PTHR34039:SF1">
    <property type="entry name" value="UPF0102 PROTEIN YRAN"/>
    <property type="match status" value="1"/>
</dbReference>
<comment type="caution">
    <text evidence="3">The sequence shown here is derived from an EMBL/GenBank/DDBJ whole genome shotgun (WGS) entry which is preliminary data.</text>
</comment>
<dbReference type="HAMAP" id="MF_00048">
    <property type="entry name" value="UPF0102"/>
    <property type="match status" value="1"/>
</dbReference>
<evidence type="ECO:0000256" key="1">
    <source>
        <dbReference type="ARBA" id="ARBA00006738"/>
    </source>
</evidence>
<evidence type="ECO:0000313" key="3">
    <source>
        <dbReference type="EMBL" id="MCU6764243.1"/>
    </source>
</evidence>
<evidence type="ECO:0000313" key="4">
    <source>
        <dbReference type="Proteomes" id="UP001652409"/>
    </source>
</evidence>
<organism evidence="3 4">
    <name type="scientific">Blautia ammoniilytica</name>
    <dbReference type="NCBI Taxonomy" id="2981782"/>
    <lineage>
        <taxon>Bacteria</taxon>
        <taxon>Bacillati</taxon>
        <taxon>Bacillota</taxon>
        <taxon>Clostridia</taxon>
        <taxon>Lachnospirales</taxon>
        <taxon>Lachnospiraceae</taxon>
        <taxon>Blautia</taxon>
    </lineage>
</organism>
<dbReference type="NCBIfam" id="NF009150">
    <property type="entry name" value="PRK12497.1-3"/>
    <property type="match status" value="1"/>
</dbReference>
<sequence length="119" mass="13729">MKRCVNQRKIGSCYENLAADFLTEHGLHIRERNYRCRIGEVDLIAMDGKYLVFVEVKYRKNGSYGNPLAAVNLKKQQTLGKVAEYYLLTHKCTVNTPCRFDVIGILDGKVQWVRDAFQL</sequence>
<dbReference type="InterPro" id="IPR003509">
    <property type="entry name" value="UPF0102_YraN-like"/>
</dbReference>
<accession>A0ABT2TPV3</accession>
<dbReference type="CDD" id="cd20736">
    <property type="entry name" value="PoNe_Nuclease"/>
    <property type="match status" value="1"/>
</dbReference>
<reference evidence="3 4" key="1">
    <citation type="journal article" date="2021" name="ISME Commun">
        <title>Automated analysis of genomic sequences facilitates high-throughput and comprehensive description of bacteria.</title>
        <authorList>
            <person name="Hitch T.C.A."/>
        </authorList>
    </citation>
    <scope>NUCLEOTIDE SEQUENCE [LARGE SCALE GENOMIC DNA]</scope>
    <source>
        <strain evidence="3 4">Sanger_23</strain>
    </source>
</reference>